<dbReference type="InterPro" id="IPR000825">
    <property type="entry name" value="SUF_FeS_clus_asmbl_SufBD_core"/>
</dbReference>
<dbReference type="InterPro" id="IPR045595">
    <property type="entry name" value="SufBD_N"/>
</dbReference>
<dbReference type="Pfam" id="PF01458">
    <property type="entry name" value="SUFBD_core"/>
    <property type="match status" value="1"/>
</dbReference>
<sequence>MSAPLAVTLEPFRKQLEGVSGQPQKTALEALHHTGLPDRRVEDWKYTSLRFLAGSVFHKPGKNYDSAKARAALAALGLAEGAVAELPRLVFVNGHFVADLSVTKGLFACSFYTADKAEPGSLVRSDREPLAALNTVLAENGVVISVPEGIDAGQVLLVSLGQADSDAVSYHPRHSVHVAKGGKLSLLSVQAGEGHYLHNPVTEVFVAAEAELRHVTLQAESDAAANLSTLYAQIEERGNYDSFVVGIGAALSRHEVHACLAESFAQVHINGVQRLAQTQHGDITSVITHAAPDCISRQTVRNVLDDRARGVFQGKVLVEQIAQKTDGYQMNQALLLSGQAEIDAKPQLEIYADDVKCSHGATVGALDDDQLFYMRSRGVPEGEARQILIDAFLEEVLELIGDETAREVCKTVIARRFPVSEEGA</sequence>
<comment type="caution">
    <text evidence="4">The sequence shown here is derived from an EMBL/GenBank/DDBJ whole genome shotgun (WGS) entry which is preliminary data.</text>
</comment>
<dbReference type="PANTHER" id="PTHR43575:SF1">
    <property type="entry name" value="PROTEIN ABCI7, CHLOROPLASTIC"/>
    <property type="match status" value="1"/>
</dbReference>
<dbReference type="Proteomes" id="UP001301152">
    <property type="component" value="Unassembled WGS sequence"/>
</dbReference>
<comment type="similarity">
    <text evidence="1">Belongs to the iron-sulfur cluster assembly SufBD family.</text>
</comment>
<dbReference type="EMBL" id="JAPIUZ010000001">
    <property type="protein sequence ID" value="MCX2562405.1"/>
    <property type="molecule type" value="Genomic_DNA"/>
</dbReference>
<dbReference type="NCBIfam" id="TIGR01981">
    <property type="entry name" value="sufD"/>
    <property type="match status" value="1"/>
</dbReference>
<proteinExistence type="inferred from homology"/>
<protein>
    <submittedName>
        <fullName evidence="4">Fe-S cluster assembly protein SufD</fullName>
    </submittedName>
</protein>
<evidence type="ECO:0000259" key="2">
    <source>
        <dbReference type="Pfam" id="PF01458"/>
    </source>
</evidence>
<reference evidence="4 5" key="1">
    <citation type="submission" date="2022-11" db="EMBL/GenBank/DDBJ databases">
        <title>Genome sequencing of Acetobacter type strain.</title>
        <authorList>
            <person name="Heo J."/>
            <person name="Lee D."/>
            <person name="Han B.-H."/>
            <person name="Hong S.-B."/>
            <person name="Kwon S.-W."/>
        </authorList>
    </citation>
    <scope>NUCLEOTIDE SEQUENCE [LARGE SCALE GENOMIC DNA]</scope>
    <source>
        <strain evidence="4 5">KACC 21253</strain>
    </source>
</reference>
<dbReference type="SUPFAM" id="SSF101960">
    <property type="entry name" value="Stabilizer of iron transporter SufD"/>
    <property type="match status" value="1"/>
</dbReference>
<dbReference type="InterPro" id="IPR037284">
    <property type="entry name" value="SUF_FeS_clus_asmbl_SufBD_sf"/>
</dbReference>
<dbReference type="PANTHER" id="PTHR43575">
    <property type="entry name" value="PROTEIN ABCI7, CHLOROPLASTIC"/>
    <property type="match status" value="1"/>
</dbReference>
<evidence type="ECO:0000256" key="1">
    <source>
        <dbReference type="ARBA" id="ARBA00043967"/>
    </source>
</evidence>
<dbReference type="InterPro" id="IPR011542">
    <property type="entry name" value="SUF_FeS_clus_asmbl_SufD"/>
</dbReference>
<evidence type="ECO:0000313" key="5">
    <source>
        <dbReference type="Proteomes" id="UP001301152"/>
    </source>
</evidence>
<name>A0ABT3QAU7_9PROT</name>
<accession>A0ABT3QAU7</accession>
<evidence type="ECO:0000313" key="4">
    <source>
        <dbReference type="EMBL" id="MCX2562405.1"/>
    </source>
</evidence>
<dbReference type="Pfam" id="PF19295">
    <property type="entry name" value="SufBD_N"/>
    <property type="match status" value="1"/>
</dbReference>
<feature type="domain" description="SUF system FeS cluster assembly SufBD core" evidence="2">
    <location>
        <begin position="166"/>
        <end position="392"/>
    </location>
</feature>
<organism evidence="4 5">
    <name type="scientific">Acetobacter thailandicus</name>
    <dbReference type="NCBI Taxonomy" id="1502842"/>
    <lineage>
        <taxon>Bacteria</taxon>
        <taxon>Pseudomonadati</taxon>
        <taxon>Pseudomonadota</taxon>
        <taxon>Alphaproteobacteria</taxon>
        <taxon>Acetobacterales</taxon>
        <taxon>Acetobacteraceae</taxon>
        <taxon>Acetobacter</taxon>
    </lineage>
</organism>
<gene>
    <name evidence="4" type="primary">sufD</name>
    <name evidence="4" type="ORF">OQ497_00260</name>
</gene>
<feature type="domain" description="SUF system FeS cluster assembly SufBD N-terminal" evidence="3">
    <location>
        <begin position="24"/>
        <end position="152"/>
    </location>
</feature>
<evidence type="ECO:0000259" key="3">
    <source>
        <dbReference type="Pfam" id="PF19295"/>
    </source>
</evidence>
<dbReference type="InterPro" id="IPR055346">
    <property type="entry name" value="Fe-S_cluster_assembly_SufBD"/>
</dbReference>
<dbReference type="RefSeq" id="WP_173559511.1">
    <property type="nucleotide sequence ID" value="NZ_JAERKY010000002.1"/>
</dbReference>
<keyword evidence="5" id="KW-1185">Reference proteome</keyword>